<keyword evidence="4 11" id="KW-0378">Hydrolase</keyword>
<evidence type="ECO:0000256" key="5">
    <source>
        <dbReference type="ARBA" id="ARBA00037913"/>
    </source>
</evidence>
<dbReference type="Pfam" id="PF00233">
    <property type="entry name" value="PDEase_I"/>
    <property type="match status" value="1"/>
</dbReference>
<keyword evidence="14" id="KW-1185">Reference proteome</keyword>
<evidence type="ECO:0000313" key="13">
    <source>
        <dbReference type="EMBL" id="KAJ3584574.1"/>
    </source>
</evidence>
<evidence type="ECO:0000256" key="7">
    <source>
        <dbReference type="ARBA" id="ARBA00061167"/>
    </source>
</evidence>
<sequence length="482" mass="55779">MTTKVIYFMVNGQLEHAEFRTDCCLTDVKDLFRAAAEAGPHDILKMYNAKGNVVKISARLTANDVHTCYRLEVVAADLQNQGVAVPTELCNMENRLKYLETKVLEHVGQTTDINVEHLSWMGLFREQCDRQEKFCHKPSKAPLSLQEEQARVRWMFRQMSALHVNEEVREYLKTPLFDNWQWEEAEMMVLLQVMYTDLDFLTAFHIDPYVLQNFLFEVYCHYNNIPFHNFHHCFCVTQMMYGLIWLTDLRSKLERIDLFIMLTSALCHDLDHPGYNNVYQINAQTDLALRYNDISPLENHHCAIAFAILAKPECNILKSLTSSQYKHIRGGIIKCILATDMARHNEVLNKFKSTLPSFDFKTNDHKEVLMKIMVKVSDISNEARPMAVAEPWLDCLLQEFFNQSDAEKLQGLPVTPFMDRDKVSKPSSQTSFIRFVLLPLFSELTKLFPCLEKHILEPVRKALDHYSDLQKEAQAEGGGAKP</sequence>
<name>A0A9Q0I3I8_9TELE</name>
<feature type="binding site" evidence="9">
    <location>
        <position position="429"/>
    </location>
    <ligand>
        <name>AMP</name>
        <dbReference type="ChEBI" id="CHEBI:456215"/>
    </ligand>
</feature>
<dbReference type="EMBL" id="JANIIK010000119">
    <property type="protein sequence ID" value="KAJ3584574.1"/>
    <property type="molecule type" value="Genomic_DNA"/>
</dbReference>
<dbReference type="Proteomes" id="UP001148018">
    <property type="component" value="Unassembled WGS sequence"/>
</dbReference>
<comment type="cofactor">
    <cofactor evidence="11">
        <name>a divalent metal cation</name>
        <dbReference type="ChEBI" id="CHEBI:60240"/>
    </cofactor>
    <text evidence="11">Binds 2 divalent metal cations per subunit. Site 1 may preferentially bind zinc ions, while site 2 has a preference for magnesium and/or manganese ions.</text>
</comment>
<dbReference type="OrthoDB" id="546632at2759"/>
<evidence type="ECO:0000256" key="9">
    <source>
        <dbReference type="PIRSR" id="PIRSR623088-2"/>
    </source>
</evidence>
<dbReference type="SUPFAM" id="SSF109604">
    <property type="entry name" value="HD-domain/PDEase-like"/>
    <property type="match status" value="1"/>
</dbReference>
<evidence type="ECO:0000256" key="4">
    <source>
        <dbReference type="ARBA" id="ARBA00022801"/>
    </source>
</evidence>
<organism evidence="13 14">
    <name type="scientific">Muraenolepis orangiensis</name>
    <name type="common">Patagonian moray cod</name>
    <dbReference type="NCBI Taxonomy" id="630683"/>
    <lineage>
        <taxon>Eukaryota</taxon>
        <taxon>Metazoa</taxon>
        <taxon>Chordata</taxon>
        <taxon>Craniata</taxon>
        <taxon>Vertebrata</taxon>
        <taxon>Euteleostomi</taxon>
        <taxon>Actinopterygii</taxon>
        <taxon>Neopterygii</taxon>
        <taxon>Teleostei</taxon>
        <taxon>Neoteleostei</taxon>
        <taxon>Acanthomorphata</taxon>
        <taxon>Zeiogadaria</taxon>
        <taxon>Gadariae</taxon>
        <taxon>Gadiformes</taxon>
        <taxon>Muraenolepidoidei</taxon>
        <taxon>Muraenolepididae</taxon>
        <taxon>Muraenolepis</taxon>
    </lineage>
</organism>
<evidence type="ECO:0000256" key="11">
    <source>
        <dbReference type="RuleBase" id="RU363067"/>
    </source>
</evidence>
<dbReference type="InterPro" id="IPR036971">
    <property type="entry name" value="PDEase_catalytic_dom_sf"/>
</dbReference>
<dbReference type="PRINTS" id="PR00387">
    <property type="entry name" value="PDIESTERASE1"/>
</dbReference>
<dbReference type="SMART" id="SM00471">
    <property type="entry name" value="HDc"/>
    <property type="match status" value="1"/>
</dbReference>
<dbReference type="FunFam" id="1.10.1300.10:FF:000006">
    <property type="entry name" value="Phosphodiesterase 9A"/>
    <property type="match status" value="1"/>
</dbReference>
<evidence type="ECO:0000259" key="12">
    <source>
        <dbReference type="PROSITE" id="PS51845"/>
    </source>
</evidence>
<dbReference type="AlphaFoldDB" id="A0A9Q0I3I8"/>
<feature type="domain" description="PDEase" evidence="12">
    <location>
        <begin position="144"/>
        <end position="473"/>
    </location>
</feature>
<dbReference type="InterPro" id="IPR023088">
    <property type="entry name" value="PDEase"/>
</dbReference>
<dbReference type="CDD" id="cd00077">
    <property type="entry name" value="HDc"/>
    <property type="match status" value="1"/>
</dbReference>
<comment type="caution">
    <text evidence="13">The sequence shown here is derived from an EMBL/GenBank/DDBJ whole genome shotgun (WGS) entry which is preliminary data.</text>
</comment>
<dbReference type="EC" id="3.1.4.-" evidence="11"/>
<feature type="binding site" evidence="9">
    <location>
        <position position="269"/>
    </location>
    <ligand>
        <name>AMP</name>
        <dbReference type="ChEBI" id="CHEBI:456215"/>
    </ligand>
</feature>
<reference evidence="13" key="1">
    <citation type="submission" date="2022-07" db="EMBL/GenBank/DDBJ databases">
        <title>Chromosome-level genome of Muraenolepis orangiensis.</title>
        <authorList>
            <person name="Kim J."/>
        </authorList>
    </citation>
    <scope>NUCLEOTIDE SEQUENCE</scope>
    <source>
        <strain evidence="13">KU_S4_2022</strain>
        <tissue evidence="13">Muscle</tissue>
    </source>
</reference>
<accession>A0A9Q0I3I8</accession>
<gene>
    <name evidence="13" type="ORF">NHX12_015069</name>
</gene>
<comment type="pathway">
    <text evidence="5">Purine metabolism; 3',5'-cyclic GMP degradation; GMP from 3',5'-cyclic GMP: step 1/1.</text>
</comment>
<dbReference type="PANTHER" id="PTHR11347">
    <property type="entry name" value="CYCLIC NUCLEOTIDE PHOSPHODIESTERASE"/>
    <property type="match status" value="1"/>
</dbReference>
<comment type="function">
    <text evidence="6">Specifically hydrolyzes the second messenger cGMP, which is a key regulator of many important physiological processes. Highly specific: compared to other members of the cyclic nucleotide phosphodiesterase family, has the highest affinity and selectivity for cGMP. Specifically regulates natriuretic-peptide-dependent cGMP signaling in heart, acting as a regulator of cardiac hypertrophy in myocytes and muscle. Does not regulate nitric oxide-dependent cGMP in heart. Additional experiments are required to confirm whether its ability to hydrolyze natriuretic-peptide-dependent cGMP is specific to heart or is a general feature of the protein. In brain, involved in cognitive function, such as learning and long-term memory.</text>
</comment>
<protein>
    <recommendedName>
        <fullName evidence="11">Phosphodiesterase</fullName>
        <ecNumber evidence="11">3.1.4.-</ecNumber>
    </recommendedName>
</protein>
<comment type="similarity">
    <text evidence="7">Belongs to the cyclic nucleotide phosphodiesterase family. PDE9 subfamily.</text>
</comment>
<proteinExistence type="inferred from homology"/>
<feature type="active site" description="Proton donor" evidence="8">
    <location>
        <position position="228"/>
    </location>
</feature>
<evidence type="ECO:0000256" key="2">
    <source>
        <dbReference type="ARBA" id="ARBA00022535"/>
    </source>
</evidence>
<evidence type="ECO:0000256" key="6">
    <source>
        <dbReference type="ARBA" id="ARBA00058791"/>
    </source>
</evidence>
<evidence type="ECO:0000256" key="3">
    <source>
        <dbReference type="ARBA" id="ARBA00022723"/>
    </source>
</evidence>
<dbReference type="GO" id="GO:0046872">
    <property type="term" value="F:metal ion binding"/>
    <property type="evidence" value="ECO:0007669"/>
    <property type="project" value="UniProtKB-KW"/>
</dbReference>
<feature type="binding site" evidence="10">
    <location>
        <position position="268"/>
    </location>
    <ligand>
        <name>Zn(2+)</name>
        <dbReference type="ChEBI" id="CHEBI:29105"/>
        <label>1</label>
    </ligand>
</feature>
<dbReference type="InterPro" id="IPR023174">
    <property type="entry name" value="PDEase_CS"/>
</dbReference>
<keyword evidence="3 10" id="KW-0479">Metal-binding</keyword>
<dbReference type="Gene3D" id="1.10.1300.10">
    <property type="entry name" value="3'5'-cyclic nucleotide phosphodiesterase, catalytic domain"/>
    <property type="match status" value="1"/>
</dbReference>
<keyword evidence="2" id="KW-0140">cGMP</keyword>
<dbReference type="GO" id="GO:0047555">
    <property type="term" value="F:3',5'-cyclic-GMP phosphodiesterase activity"/>
    <property type="evidence" value="ECO:0007669"/>
    <property type="project" value="UniProtKB-EC"/>
</dbReference>
<feature type="binding site" evidence="10">
    <location>
        <position position="269"/>
    </location>
    <ligand>
        <name>Zn(2+)</name>
        <dbReference type="ChEBI" id="CHEBI:29105"/>
        <label>2</label>
    </ligand>
</feature>
<dbReference type="InterPro" id="IPR003607">
    <property type="entry name" value="HD/PDEase_dom"/>
</dbReference>
<evidence type="ECO:0000256" key="10">
    <source>
        <dbReference type="PIRSR" id="PIRSR623088-3"/>
    </source>
</evidence>
<feature type="binding site" evidence="9">
    <location>
        <position position="378"/>
    </location>
    <ligand>
        <name>AMP</name>
        <dbReference type="ChEBI" id="CHEBI:456215"/>
    </ligand>
</feature>
<comment type="catalytic activity">
    <reaction evidence="1">
        <text>3',5'-cyclic GMP + H2O = GMP + H(+)</text>
        <dbReference type="Rhea" id="RHEA:16957"/>
        <dbReference type="ChEBI" id="CHEBI:15377"/>
        <dbReference type="ChEBI" id="CHEBI:15378"/>
        <dbReference type="ChEBI" id="CHEBI:57746"/>
        <dbReference type="ChEBI" id="CHEBI:58115"/>
        <dbReference type="EC" id="3.1.4.35"/>
    </reaction>
</comment>
<dbReference type="InterPro" id="IPR002073">
    <property type="entry name" value="PDEase_catalytic_dom"/>
</dbReference>
<dbReference type="PROSITE" id="PS00126">
    <property type="entry name" value="PDEASE_I_1"/>
    <property type="match status" value="1"/>
</dbReference>
<feature type="binding site" evidence="9">
    <location>
        <begin position="228"/>
        <end position="232"/>
    </location>
    <ligand>
        <name>AMP</name>
        <dbReference type="ChEBI" id="CHEBI:456215"/>
    </ligand>
</feature>
<dbReference type="GO" id="GO:0007165">
    <property type="term" value="P:signal transduction"/>
    <property type="evidence" value="ECO:0007669"/>
    <property type="project" value="InterPro"/>
</dbReference>
<evidence type="ECO:0000256" key="1">
    <source>
        <dbReference type="ARBA" id="ARBA00000583"/>
    </source>
</evidence>
<feature type="binding site" evidence="10">
    <location>
        <position position="269"/>
    </location>
    <ligand>
        <name>Zn(2+)</name>
        <dbReference type="ChEBI" id="CHEBI:29105"/>
        <label>1</label>
    </ligand>
</feature>
<feature type="binding site" evidence="10">
    <location>
        <position position="378"/>
    </location>
    <ligand>
        <name>Zn(2+)</name>
        <dbReference type="ChEBI" id="CHEBI:29105"/>
        <label>1</label>
    </ligand>
</feature>
<feature type="binding site" evidence="10">
    <location>
        <position position="232"/>
    </location>
    <ligand>
        <name>Zn(2+)</name>
        <dbReference type="ChEBI" id="CHEBI:29105"/>
        <label>1</label>
    </ligand>
</feature>
<dbReference type="PROSITE" id="PS51845">
    <property type="entry name" value="PDEASE_I_2"/>
    <property type="match status" value="1"/>
</dbReference>
<evidence type="ECO:0000256" key="8">
    <source>
        <dbReference type="PIRSR" id="PIRSR623088-1"/>
    </source>
</evidence>
<evidence type="ECO:0000313" key="14">
    <source>
        <dbReference type="Proteomes" id="UP001148018"/>
    </source>
</evidence>